<evidence type="ECO:0000256" key="2">
    <source>
        <dbReference type="SAM" id="SignalP"/>
    </source>
</evidence>
<dbReference type="EMBL" id="MHML01000023">
    <property type="protein sequence ID" value="OGZ26549.1"/>
    <property type="molecule type" value="Genomic_DNA"/>
</dbReference>
<dbReference type="AlphaFoldDB" id="A0A1G2ELA8"/>
<protein>
    <submittedName>
        <fullName evidence="3">Uncharacterized protein</fullName>
    </submittedName>
</protein>
<proteinExistence type="predicted"/>
<organism evidence="3 4">
    <name type="scientific">Candidatus Nealsonbacteria bacterium RIFCSPLOWO2_12_FULL_39_31</name>
    <dbReference type="NCBI Taxonomy" id="1801676"/>
    <lineage>
        <taxon>Bacteria</taxon>
        <taxon>Candidatus Nealsoniibacteriota</taxon>
    </lineage>
</organism>
<feature type="signal peptide" evidence="2">
    <location>
        <begin position="1"/>
        <end position="17"/>
    </location>
</feature>
<accession>A0A1G2ELA8</accession>
<name>A0A1G2ELA8_9BACT</name>
<reference evidence="3 4" key="1">
    <citation type="journal article" date="2016" name="Nat. Commun.">
        <title>Thousands of microbial genomes shed light on interconnected biogeochemical processes in an aquifer system.</title>
        <authorList>
            <person name="Anantharaman K."/>
            <person name="Brown C.T."/>
            <person name="Hug L.A."/>
            <person name="Sharon I."/>
            <person name="Castelle C.J."/>
            <person name="Probst A.J."/>
            <person name="Thomas B.C."/>
            <person name="Singh A."/>
            <person name="Wilkins M.J."/>
            <person name="Karaoz U."/>
            <person name="Brodie E.L."/>
            <person name="Williams K.H."/>
            <person name="Hubbard S.S."/>
            <person name="Banfield J.F."/>
        </authorList>
    </citation>
    <scope>NUCLEOTIDE SEQUENCE [LARGE SCALE GENOMIC DNA]</scope>
</reference>
<feature type="region of interest" description="Disordered" evidence="1">
    <location>
        <begin position="62"/>
        <end position="106"/>
    </location>
</feature>
<dbReference type="Proteomes" id="UP000179122">
    <property type="component" value="Unassembled WGS sequence"/>
</dbReference>
<keyword evidence="2" id="KW-0732">Signal</keyword>
<sequence length="383" mass="40347">MIAAVIAAVAAVCPLLAQDTQVQGMAADLDQIQNVGGTTLNESYVSADAAAKANAVADAQSASSSSSGVDNSGNSSNINSNDSGGGTGVSISSINQNFPKADKPNMQAPSAYPPYLGMWTHGGWGTLRAYFPNGPASDTTVYERQFDPSDPDDMRDLKSVISSMPHKGPLEVLGAIFNPDSYLGRGVRLLGNSLVRNRRSEGKSLAVLNITGIEKGFLKENGYVYVGMVSMEGDADRNWDQTYDCMVREALRWDVDIVLVSGGMKGITAGSTNSDGGAGVGGQPNYSFSVFGANSKGVTEPKGKAMVSGEGYRLDPKLVAKRGIKVGRYSDLVALRAKTEAEARARAEAEAAAHKAAAESQERNGDNGKKKEQQQIQTKPLLR</sequence>
<evidence type="ECO:0000313" key="3">
    <source>
        <dbReference type="EMBL" id="OGZ26549.1"/>
    </source>
</evidence>
<feature type="region of interest" description="Disordered" evidence="1">
    <location>
        <begin position="346"/>
        <end position="383"/>
    </location>
</feature>
<evidence type="ECO:0000256" key="1">
    <source>
        <dbReference type="SAM" id="MobiDB-lite"/>
    </source>
</evidence>
<feature type="compositionally biased region" description="Basic and acidic residues" evidence="1">
    <location>
        <begin position="346"/>
        <end position="373"/>
    </location>
</feature>
<feature type="compositionally biased region" description="Low complexity" evidence="1">
    <location>
        <begin position="62"/>
        <end position="82"/>
    </location>
</feature>
<evidence type="ECO:0000313" key="4">
    <source>
        <dbReference type="Proteomes" id="UP000179122"/>
    </source>
</evidence>
<gene>
    <name evidence="3" type="ORF">A3F95_01315</name>
</gene>
<feature type="chain" id="PRO_5009582752" evidence="2">
    <location>
        <begin position="18"/>
        <end position="383"/>
    </location>
</feature>
<feature type="compositionally biased region" description="Polar residues" evidence="1">
    <location>
        <begin position="374"/>
        <end position="383"/>
    </location>
</feature>
<comment type="caution">
    <text evidence="3">The sequence shown here is derived from an EMBL/GenBank/DDBJ whole genome shotgun (WGS) entry which is preliminary data.</text>
</comment>